<keyword evidence="4" id="KW-1003">Cell membrane</keyword>
<protein>
    <submittedName>
        <fullName evidence="9">AEC family transporter</fullName>
    </submittedName>
</protein>
<dbReference type="Gene3D" id="1.20.1530.20">
    <property type="match status" value="1"/>
</dbReference>
<evidence type="ECO:0000256" key="6">
    <source>
        <dbReference type="ARBA" id="ARBA00022989"/>
    </source>
</evidence>
<name>A0A413FAC7_9FIRM</name>
<evidence type="ECO:0000256" key="4">
    <source>
        <dbReference type="ARBA" id="ARBA00022475"/>
    </source>
</evidence>
<comment type="caution">
    <text evidence="9">The sequence shown here is derived from an EMBL/GenBank/DDBJ whole genome shotgun (WGS) entry which is preliminary data.</text>
</comment>
<dbReference type="GO" id="GO:0005886">
    <property type="term" value="C:plasma membrane"/>
    <property type="evidence" value="ECO:0007669"/>
    <property type="project" value="UniProtKB-SubCell"/>
</dbReference>
<evidence type="ECO:0000256" key="1">
    <source>
        <dbReference type="ARBA" id="ARBA00004651"/>
    </source>
</evidence>
<evidence type="ECO:0000313" key="10">
    <source>
        <dbReference type="Proteomes" id="UP000283880"/>
    </source>
</evidence>
<keyword evidence="5 8" id="KW-0812">Transmembrane</keyword>
<dbReference type="PANTHER" id="PTHR36838">
    <property type="entry name" value="AUXIN EFFLUX CARRIER FAMILY PROTEIN"/>
    <property type="match status" value="1"/>
</dbReference>
<dbReference type="PANTHER" id="PTHR36838:SF1">
    <property type="entry name" value="SLR1864 PROTEIN"/>
    <property type="match status" value="1"/>
</dbReference>
<comment type="similarity">
    <text evidence="2">Belongs to the auxin efflux carrier (TC 2.A.69) family.</text>
</comment>
<keyword evidence="3" id="KW-0813">Transport</keyword>
<reference evidence="9 10" key="1">
    <citation type="submission" date="2018-08" db="EMBL/GenBank/DDBJ databases">
        <title>A genome reference for cultivated species of the human gut microbiota.</title>
        <authorList>
            <person name="Zou Y."/>
            <person name="Xue W."/>
            <person name="Luo G."/>
        </authorList>
    </citation>
    <scope>NUCLEOTIDE SEQUENCE [LARGE SCALE GENOMIC DNA]</scope>
    <source>
        <strain evidence="9 10">AF04-15</strain>
    </source>
</reference>
<dbReference type="RefSeq" id="WP_007716361.1">
    <property type="nucleotide sequence ID" value="NZ_JAWYJI010000271.1"/>
</dbReference>
<feature type="transmembrane region" description="Helical" evidence="8">
    <location>
        <begin position="41"/>
        <end position="57"/>
    </location>
</feature>
<dbReference type="OrthoDB" id="9798064at2"/>
<gene>
    <name evidence="9" type="ORF">DWV29_20570</name>
</gene>
<feature type="transmembrane region" description="Helical" evidence="8">
    <location>
        <begin position="101"/>
        <end position="121"/>
    </location>
</feature>
<feature type="transmembrane region" description="Helical" evidence="8">
    <location>
        <begin position="160"/>
        <end position="180"/>
    </location>
</feature>
<evidence type="ECO:0000256" key="5">
    <source>
        <dbReference type="ARBA" id="ARBA00022692"/>
    </source>
</evidence>
<feature type="transmembrane region" description="Helical" evidence="8">
    <location>
        <begin position="63"/>
        <end position="89"/>
    </location>
</feature>
<feature type="transmembrane region" description="Helical" evidence="8">
    <location>
        <begin position="251"/>
        <end position="272"/>
    </location>
</feature>
<dbReference type="EMBL" id="QSBM01000018">
    <property type="protein sequence ID" value="RGX25677.1"/>
    <property type="molecule type" value="Genomic_DNA"/>
</dbReference>
<feature type="transmembrane region" description="Helical" evidence="8">
    <location>
        <begin position="186"/>
        <end position="211"/>
    </location>
</feature>
<dbReference type="AlphaFoldDB" id="A0A413FAC7"/>
<dbReference type="InterPro" id="IPR038770">
    <property type="entry name" value="Na+/solute_symporter_sf"/>
</dbReference>
<dbReference type="Pfam" id="PF03547">
    <property type="entry name" value="Mem_trans"/>
    <property type="match status" value="2"/>
</dbReference>
<evidence type="ECO:0000256" key="2">
    <source>
        <dbReference type="ARBA" id="ARBA00010145"/>
    </source>
</evidence>
<keyword evidence="7 8" id="KW-0472">Membrane</keyword>
<dbReference type="InterPro" id="IPR004776">
    <property type="entry name" value="Mem_transp_PIN-like"/>
</dbReference>
<evidence type="ECO:0000256" key="3">
    <source>
        <dbReference type="ARBA" id="ARBA00022448"/>
    </source>
</evidence>
<comment type="subcellular location">
    <subcellularLocation>
        <location evidence="1">Cell membrane</location>
        <topology evidence="1">Multi-pass membrane protein</topology>
    </subcellularLocation>
</comment>
<dbReference type="GO" id="GO:0055085">
    <property type="term" value="P:transmembrane transport"/>
    <property type="evidence" value="ECO:0007669"/>
    <property type="project" value="InterPro"/>
</dbReference>
<accession>A0A413FAC7</accession>
<dbReference type="Proteomes" id="UP000283880">
    <property type="component" value="Unassembled WGS sequence"/>
</dbReference>
<organism evidence="9 10">
    <name type="scientific">Enterocloster asparagiformis</name>
    <dbReference type="NCBI Taxonomy" id="333367"/>
    <lineage>
        <taxon>Bacteria</taxon>
        <taxon>Bacillati</taxon>
        <taxon>Bacillota</taxon>
        <taxon>Clostridia</taxon>
        <taxon>Lachnospirales</taxon>
        <taxon>Lachnospiraceae</taxon>
        <taxon>Enterocloster</taxon>
    </lineage>
</organism>
<feature type="transmembrane region" description="Helical" evidence="8">
    <location>
        <begin position="127"/>
        <end position="148"/>
    </location>
</feature>
<feature type="transmembrane region" description="Helical" evidence="8">
    <location>
        <begin position="223"/>
        <end position="245"/>
    </location>
</feature>
<sequence>MELVLPTCEKIGEMFILILAGIVSCKAGLLDEDMSKKLSNLLLMVVCPCLIINSYQIDYRPELFIGLVLCLLFSGISFALDVLVAHVVIRPDSGRDEAIERMGIIYSNCAFIGIPLVEGVLGKEGVFYVTAYLTVFNTLVWTHGVSLMRGKGTLRESLGHLNTPTIYAIGLGLLLFFSQIRLPALLAGPVASLSALNTPLAMLIAGVNLAGSDIWGSMKNPRIYWIGFVKLIIIPLVTLAMLILLRADRTAAFVVFICAACPTGAMTTLFALKYNRNARYASEAFCSTTIFSLVTMPVLTLLAGAVL</sequence>
<keyword evidence="6 8" id="KW-1133">Transmembrane helix</keyword>
<evidence type="ECO:0000313" key="9">
    <source>
        <dbReference type="EMBL" id="RGX25677.1"/>
    </source>
</evidence>
<proteinExistence type="inferred from homology"/>
<evidence type="ECO:0000256" key="7">
    <source>
        <dbReference type="ARBA" id="ARBA00023136"/>
    </source>
</evidence>
<feature type="transmembrane region" description="Helical" evidence="8">
    <location>
        <begin position="284"/>
        <end position="306"/>
    </location>
</feature>
<evidence type="ECO:0000256" key="8">
    <source>
        <dbReference type="SAM" id="Phobius"/>
    </source>
</evidence>